<comment type="caution">
    <text evidence="1">The sequence shown here is derived from an EMBL/GenBank/DDBJ whole genome shotgun (WGS) entry which is preliminary data.</text>
</comment>
<dbReference type="InterPro" id="IPR002763">
    <property type="entry name" value="DUF72"/>
</dbReference>
<dbReference type="Gene3D" id="3.20.20.410">
    <property type="entry name" value="Protein of unknown function UPF0759"/>
    <property type="match status" value="1"/>
</dbReference>
<dbReference type="InterPro" id="IPR036520">
    <property type="entry name" value="UPF0759_sf"/>
</dbReference>
<dbReference type="EMBL" id="JADFFL010000001">
    <property type="protein sequence ID" value="MBE9660759.1"/>
    <property type="molecule type" value="Genomic_DNA"/>
</dbReference>
<dbReference type="RefSeq" id="WP_194109951.1">
    <property type="nucleotide sequence ID" value="NZ_JADFFL010000001.1"/>
</dbReference>
<dbReference type="PANTHER" id="PTHR30348:SF4">
    <property type="entry name" value="DUF72 DOMAIN-CONTAINING PROTEIN"/>
    <property type="match status" value="1"/>
</dbReference>
<evidence type="ECO:0000313" key="2">
    <source>
        <dbReference type="Proteomes" id="UP000622475"/>
    </source>
</evidence>
<name>A0A929KSL0_9SPHI</name>
<protein>
    <submittedName>
        <fullName evidence="1">DUF72 domain-containing protein</fullName>
    </submittedName>
</protein>
<dbReference type="AlphaFoldDB" id="A0A929KSL0"/>
<dbReference type="SUPFAM" id="SSF117396">
    <property type="entry name" value="TM1631-like"/>
    <property type="match status" value="1"/>
</dbReference>
<organism evidence="1 2">
    <name type="scientific">Mucilaginibacter myungsuensis</name>
    <dbReference type="NCBI Taxonomy" id="649104"/>
    <lineage>
        <taxon>Bacteria</taxon>
        <taxon>Pseudomonadati</taxon>
        <taxon>Bacteroidota</taxon>
        <taxon>Sphingobacteriia</taxon>
        <taxon>Sphingobacteriales</taxon>
        <taxon>Sphingobacteriaceae</taxon>
        <taxon>Mucilaginibacter</taxon>
    </lineage>
</organism>
<evidence type="ECO:0000313" key="1">
    <source>
        <dbReference type="EMBL" id="MBE9660759.1"/>
    </source>
</evidence>
<sequence length="245" mass="28300">MFKTTFFAGTSGLLTSLPKRDFPKEYQDRSRLGFYALQENSIEINSTFYKLPQAKTISRWVTEVPDDFRFTFKLWKEVTHQKHLGFRQEDIEAFFHSISGAADHRGCLLVQFPPSLKVDSLPQFKALLPLLTASKWKVAVEFRHASWYQDQIYEYLNAQNAALVIQDMPKSATPLELTTDDLVYLRFHGPGGSYKGSYSNEILTEYAEYINEWQEEGRTVYVYFNNTAGAALNNLQTLKSILRNH</sequence>
<accession>A0A929KSL0</accession>
<gene>
    <name evidence="1" type="ORF">IRJ16_02595</name>
</gene>
<dbReference type="Proteomes" id="UP000622475">
    <property type="component" value="Unassembled WGS sequence"/>
</dbReference>
<dbReference type="PANTHER" id="PTHR30348">
    <property type="entry name" value="UNCHARACTERIZED PROTEIN YECE"/>
    <property type="match status" value="1"/>
</dbReference>
<reference evidence="1" key="1">
    <citation type="submission" date="2020-10" db="EMBL/GenBank/DDBJ databases">
        <title>Mucilaginibacter mali sp. nov., isolated from rhizosphere soil of apple orchard.</title>
        <authorList>
            <person name="Lee J.-S."/>
            <person name="Kim H.S."/>
            <person name="Kim J.-S."/>
        </authorList>
    </citation>
    <scope>NUCLEOTIDE SEQUENCE</scope>
    <source>
        <strain evidence="1">KCTC 22746</strain>
    </source>
</reference>
<proteinExistence type="predicted"/>
<keyword evidence="2" id="KW-1185">Reference proteome</keyword>
<dbReference type="Pfam" id="PF01904">
    <property type="entry name" value="DUF72"/>
    <property type="match status" value="1"/>
</dbReference>